<name>A0A842I0W8_9SPHN</name>
<sequence>MRLSPFILLIALAVTAPLAAQQGAAPFTIEETGQGFARLDQAVAAIGNGEATIVIAPGTYRQCAVQEAGVITFRAAEAGTAIFDGVACEQKAALVLRGRGARIDGLVFQNLRVPDGNGAGIRLEQSDLEVHNSMFRNSEEGILTASDPSASIRIDRSTFSGLGRCDRDLSCAHSIYVGDYGSLEVTRSRFERGRGGHYVKSRAPMVSVTDSSFDDTAGSATNYMIDLPAGSRGEIARNIFVQGEDKENWSAFIAVGAEDIAHSSAGLSIAGNQASIAPGVQRNTWFVADWTGQQLRIGENELGQGITVFDRR</sequence>
<organism evidence="2 3">
    <name type="scientific">Parasphingopyxis marina</name>
    <dbReference type="NCBI Taxonomy" id="2761622"/>
    <lineage>
        <taxon>Bacteria</taxon>
        <taxon>Pseudomonadati</taxon>
        <taxon>Pseudomonadota</taxon>
        <taxon>Alphaproteobacteria</taxon>
        <taxon>Sphingomonadales</taxon>
        <taxon>Sphingomonadaceae</taxon>
        <taxon>Parasphingopyxis</taxon>
    </lineage>
</organism>
<gene>
    <name evidence="2" type="ORF">H6P80_14215</name>
</gene>
<protein>
    <submittedName>
        <fullName evidence="2">Right-handed parallel beta-helix repeat-containing protein</fullName>
    </submittedName>
</protein>
<dbReference type="EMBL" id="JACJVJ010000002">
    <property type="protein sequence ID" value="MBC2778775.1"/>
    <property type="molecule type" value="Genomic_DNA"/>
</dbReference>
<evidence type="ECO:0000313" key="3">
    <source>
        <dbReference type="Proteomes" id="UP000564378"/>
    </source>
</evidence>
<dbReference type="Proteomes" id="UP000564378">
    <property type="component" value="Unassembled WGS sequence"/>
</dbReference>
<comment type="caution">
    <text evidence="2">The sequence shown here is derived from an EMBL/GenBank/DDBJ whole genome shotgun (WGS) entry which is preliminary data.</text>
</comment>
<evidence type="ECO:0000313" key="2">
    <source>
        <dbReference type="EMBL" id="MBC2778775.1"/>
    </source>
</evidence>
<feature type="signal peptide" evidence="1">
    <location>
        <begin position="1"/>
        <end position="19"/>
    </location>
</feature>
<dbReference type="Gene3D" id="2.160.20.10">
    <property type="entry name" value="Single-stranded right-handed beta-helix, Pectin lyase-like"/>
    <property type="match status" value="1"/>
</dbReference>
<dbReference type="SUPFAM" id="SSF51126">
    <property type="entry name" value="Pectin lyase-like"/>
    <property type="match status" value="1"/>
</dbReference>
<feature type="chain" id="PRO_5032290284" evidence="1">
    <location>
        <begin position="20"/>
        <end position="312"/>
    </location>
</feature>
<dbReference type="InterPro" id="IPR012334">
    <property type="entry name" value="Pectin_lyas_fold"/>
</dbReference>
<dbReference type="InterPro" id="IPR011050">
    <property type="entry name" value="Pectin_lyase_fold/virulence"/>
</dbReference>
<dbReference type="RefSeq" id="WP_185802003.1">
    <property type="nucleotide sequence ID" value="NZ_JACJVJ010000002.1"/>
</dbReference>
<reference evidence="2 3" key="1">
    <citation type="submission" date="2020-08" db="EMBL/GenBank/DDBJ databases">
        <title>Draft genome sequence of Parasphingopyxis sp. GrpM-11.</title>
        <authorList>
            <person name="Oh J."/>
            <person name="Roh D.-H."/>
        </authorList>
    </citation>
    <scope>NUCLEOTIDE SEQUENCE [LARGE SCALE GENOMIC DNA]</scope>
    <source>
        <strain evidence="2 3">GrpM-11</strain>
    </source>
</reference>
<accession>A0A842I0W8</accession>
<keyword evidence="3" id="KW-1185">Reference proteome</keyword>
<proteinExistence type="predicted"/>
<evidence type="ECO:0000256" key="1">
    <source>
        <dbReference type="SAM" id="SignalP"/>
    </source>
</evidence>
<dbReference type="AlphaFoldDB" id="A0A842I0W8"/>
<keyword evidence="1" id="KW-0732">Signal</keyword>